<dbReference type="AlphaFoldDB" id="A0A1F7K9G0"/>
<evidence type="ECO:0000313" key="3">
    <source>
        <dbReference type="Proteomes" id="UP000178450"/>
    </source>
</evidence>
<keyword evidence="1" id="KW-1133">Transmembrane helix</keyword>
<dbReference type="GO" id="GO:0016020">
    <property type="term" value="C:membrane"/>
    <property type="evidence" value="ECO:0007669"/>
    <property type="project" value="GOC"/>
</dbReference>
<dbReference type="GO" id="GO:0006506">
    <property type="term" value="P:GPI anchor biosynthetic process"/>
    <property type="evidence" value="ECO:0007669"/>
    <property type="project" value="UniProtKB-UniPathway"/>
</dbReference>
<feature type="transmembrane region" description="Helical" evidence="1">
    <location>
        <begin position="126"/>
        <end position="158"/>
    </location>
</feature>
<feature type="transmembrane region" description="Helical" evidence="1">
    <location>
        <begin position="297"/>
        <end position="315"/>
    </location>
</feature>
<sequence length="369" mass="42224">MRLSKIFLVSYIKLILILLVSYIAPRFIIYWGFFGHVNMLKAYPIPAFIRSLASFDGIYYLRIANSGYSQFEQVFFPLYPLLIRLGNVFLQNKELYVGLVISNLSFVIGLYFFLKTFATKKTVWFLLALILFFPTAFYFQIFYTEGLFFLLVSLVFYLCQKKQLLPAALVAILASLTRLMGIFLALPILICALNSQNKKQVIYSLLPFLGLSLYMFYLSQTVGDPLAFFHSQSVFGEGRSTNLILLPQVYFRYLKILLTASLSFVYFISFLEVSIFTIFLIILGVDLKKQLRAKNPLLLSLNLFSLVNLLLPTFTGSFMSMPRFAILSLSFFVYLSTLKNKLLKAALLAIMACLQVVLLGFFVQGYFVS</sequence>
<protein>
    <recommendedName>
        <fullName evidence="4">Glycosyltransferase RgtA/B/C/D-like domain-containing protein</fullName>
    </recommendedName>
</protein>
<accession>A0A1F7K9G0</accession>
<gene>
    <name evidence="2" type="ORF">A2209_02215</name>
</gene>
<organism evidence="2 3">
    <name type="scientific">Candidatus Roizmanbacteria bacterium RIFOXYA1_FULL_41_12</name>
    <dbReference type="NCBI Taxonomy" id="1802082"/>
    <lineage>
        <taxon>Bacteria</taxon>
        <taxon>Candidatus Roizmaniibacteriota</taxon>
    </lineage>
</organism>
<keyword evidence="1" id="KW-0812">Transmembrane</keyword>
<keyword evidence="1" id="KW-0472">Membrane</keyword>
<evidence type="ECO:0008006" key="4">
    <source>
        <dbReference type="Google" id="ProtNLM"/>
    </source>
</evidence>
<comment type="caution">
    <text evidence="2">The sequence shown here is derived from an EMBL/GenBank/DDBJ whole genome shotgun (WGS) entry which is preliminary data.</text>
</comment>
<evidence type="ECO:0000313" key="2">
    <source>
        <dbReference type="EMBL" id="OGK64490.1"/>
    </source>
</evidence>
<name>A0A1F7K9G0_9BACT</name>
<feature type="transmembrane region" description="Helical" evidence="1">
    <location>
        <begin position="201"/>
        <end position="219"/>
    </location>
</feature>
<feature type="transmembrane region" description="Helical" evidence="1">
    <location>
        <begin position="95"/>
        <end position="114"/>
    </location>
</feature>
<feature type="transmembrane region" description="Helical" evidence="1">
    <location>
        <begin position="321"/>
        <end position="338"/>
    </location>
</feature>
<proteinExistence type="predicted"/>
<feature type="transmembrane region" description="Helical" evidence="1">
    <location>
        <begin position="345"/>
        <end position="367"/>
    </location>
</feature>
<dbReference type="UniPathway" id="UPA00196"/>
<dbReference type="EMBL" id="MGBG01000020">
    <property type="protein sequence ID" value="OGK64490.1"/>
    <property type="molecule type" value="Genomic_DNA"/>
</dbReference>
<feature type="transmembrane region" description="Helical" evidence="1">
    <location>
        <begin position="164"/>
        <end position="189"/>
    </location>
</feature>
<evidence type="ECO:0000256" key="1">
    <source>
        <dbReference type="SAM" id="Phobius"/>
    </source>
</evidence>
<feature type="transmembrane region" description="Helical" evidence="1">
    <location>
        <begin position="12"/>
        <end position="33"/>
    </location>
</feature>
<feature type="transmembrane region" description="Helical" evidence="1">
    <location>
        <begin position="264"/>
        <end position="285"/>
    </location>
</feature>
<reference evidence="2 3" key="1">
    <citation type="journal article" date="2016" name="Nat. Commun.">
        <title>Thousands of microbial genomes shed light on interconnected biogeochemical processes in an aquifer system.</title>
        <authorList>
            <person name="Anantharaman K."/>
            <person name="Brown C.T."/>
            <person name="Hug L.A."/>
            <person name="Sharon I."/>
            <person name="Castelle C.J."/>
            <person name="Probst A.J."/>
            <person name="Thomas B.C."/>
            <person name="Singh A."/>
            <person name="Wilkins M.J."/>
            <person name="Karaoz U."/>
            <person name="Brodie E.L."/>
            <person name="Williams K.H."/>
            <person name="Hubbard S.S."/>
            <person name="Banfield J.F."/>
        </authorList>
    </citation>
    <scope>NUCLEOTIDE SEQUENCE [LARGE SCALE GENOMIC DNA]</scope>
</reference>
<dbReference type="Proteomes" id="UP000178450">
    <property type="component" value="Unassembled WGS sequence"/>
</dbReference>